<dbReference type="Proteomes" id="UP000624244">
    <property type="component" value="Unassembled WGS sequence"/>
</dbReference>
<evidence type="ECO:0000313" key="2">
    <source>
        <dbReference type="Proteomes" id="UP000624244"/>
    </source>
</evidence>
<sequence>MDFERQVDVLGRPVAHELKFAVWWNKRYYPVGVELAELDTLVELTVLQRDTTSCCPCCLCARLVTRGLLQMVLAQRQSVVEAKLAFWGAGKCVRLGVLGVSKVENLVEQLIDEDKVVLDSLLIKLAKVGLAQPDKAVEKLKDKSGIGVALGDSYQIDVLVLDMAKGGGAQGQDGGADLCIGNDLDAEDIGQAWTAVVAEGAKDEVLALLVEYEDAGKHGGEVEREQDGRRQRIGGVGRVDAASSTRDAAGLSLGHARFGKGLRRKRGPALASRLMALPPELRCHIYSFLPELVYKYIWPVFKSSPAGVCSWPYYRLPTSLLLISKLIYQETRDASVQKRLCDLNEQYPPVVVLGPANSMYKPRNGFMDELFGLLSRHNGNTSSLYDVSNTLAERTPKRICHDIRAWTNRSLEARLRVHWEQVYQRFPRELGYSEENLETFVTCTLTRMAHNNAKEARIRLLIRGSAFNNAWLWERRMMEYLLQYKTRALLTFHCDAESMHSSEAVTIVLPPQPHGSYVDNFIARMLEENFGFELEAPSIQDERLFSEHGHYSIHHGNEKADTL</sequence>
<evidence type="ECO:0000313" key="1">
    <source>
        <dbReference type="EMBL" id="KAF5854634.1"/>
    </source>
</evidence>
<proteinExistence type="predicted"/>
<gene>
    <name evidence="1" type="ORF">GGP41_007420</name>
</gene>
<dbReference type="EMBL" id="WNKQ01000001">
    <property type="protein sequence ID" value="KAF5854634.1"/>
    <property type="molecule type" value="Genomic_DNA"/>
</dbReference>
<name>A0A8H5ZT24_COCSA</name>
<dbReference type="AlphaFoldDB" id="A0A8H5ZT24"/>
<reference evidence="1" key="1">
    <citation type="submission" date="2019-11" db="EMBL/GenBank/DDBJ databases">
        <title>Bipolaris sorokiniana Genome sequencing.</title>
        <authorList>
            <person name="Wang H."/>
        </authorList>
    </citation>
    <scope>NUCLEOTIDE SEQUENCE</scope>
</reference>
<protein>
    <submittedName>
        <fullName evidence="1">Uncharacterized protein</fullName>
    </submittedName>
</protein>
<organism evidence="1 2">
    <name type="scientific">Cochliobolus sativus</name>
    <name type="common">Common root rot and spot blotch fungus</name>
    <name type="synonym">Bipolaris sorokiniana</name>
    <dbReference type="NCBI Taxonomy" id="45130"/>
    <lineage>
        <taxon>Eukaryota</taxon>
        <taxon>Fungi</taxon>
        <taxon>Dikarya</taxon>
        <taxon>Ascomycota</taxon>
        <taxon>Pezizomycotina</taxon>
        <taxon>Dothideomycetes</taxon>
        <taxon>Pleosporomycetidae</taxon>
        <taxon>Pleosporales</taxon>
        <taxon>Pleosporineae</taxon>
        <taxon>Pleosporaceae</taxon>
        <taxon>Bipolaris</taxon>
    </lineage>
</organism>
<accession>A0A8H5ZT24</accession>
<comment type="caution">
    <text evidence="1">The sequence shown here is derived from an EMBL/GenBank/DDBJ whole genome shotgun (WGS) entry which is preliminary data.</text>
</comment>